<keyword evidence="8" id="KW-1185">Reference proteome</keyword>
<dbReference type="PANTHER" id="PTHR46641:SF18">
    <property type="entry name" value="G-PROTEIN COUPLED RECEPTORS FAMILY 1 PROFILE DOMAIN-CONTAINING PROTEIN"/>
    <property type="match status" value="1"/>
</dbReference>
<sequence>MDPKPADIVKMCVDHFDKLLEPINCIQVIATVQSLEEQGVAKCSISPTLPTYRHIMNFTSGCDYVELTYLQYAVPPLMMLCFIGNMLNVLIYGLPYFEGSSSVHFLRAKAIANMVFMFSRILEVMHASSPHPIYWLEPLFWKSRPYMMMVSNISGTMSTWLTLMVTMETVMCIMTPFVFRKYCTKKMTWIVLILSTIAATLLHVAIVIVTDVQEIVQVRQYIQNFKKENAPCWFLQSAFRARNNPYYEIYRRFYATTTMAVSIVIPTIAMLVCTVLIIKKFTFKNLGETFSQRRKCVIRMTVATTLTHLFFEGPATLTHSASAIQGDNYSFLMCVLNHGNNLGSLVNATIPFFVFLFCNQQFRHMTVMYIKAVIQTDQVKRKSYFSQAGMRCGRMSRIETDRSMVETRLVSRPSNV</sequence>
<dbReference type="InterPro" id="IPR052954">
    <property type="entry name" value="GPCR-Ligand_Int"/>
</dbReference>
<dbReference type="OMA" id="KENAACW"/>
<reference evidence="7 8" key="1">
    <citation type="journal article" date="1998" name="Science">
        <title>Genome sequence of the nematode C. elegans: a platform for investigating biology.</title>
        <authorList>
            <consortium name="The C. elegans sequencing consortium"/>
            <person name="Sulson J.E."/>
            <person name="Waterston R."/>
        </authorList>
    </citation>
    <scope>NUCLEOTIDE SEQUENCE [LARGE SCALE GENOMIC DNA]</scope>
    <source>
        <strain evidence="7 8">Bristol N2</strain>
    </source>
</reference>
<evidence type="ECO:0000256" key="3">
    <source>
        <dbReference type="ARBA" id="ARBA00022989"/>
    </source>
</evidence>
<evidence type="ECO:0000259" key="6">
    <source>
        <dbReference type="PROSITE" id="PS50262"/>
    </source>
</evidence>
<evidence type="ECO:0000256" key="5">
    <source>
        <dbReference type="SAM" id="Phobius"/>
    </source>
</evidence>
<evidence type="ECO:0000313" key="9">
    <source>
        <dbReference type="WormBase" id="F13H6.5"/>
    </source>
</evidence>
<dbReference type="SMR" id="O16353"/>
<keyword evidence="7" id="KW-0675">Receptor</keyword>
<dbReference type="Proteomes" id="UP000001940">
    <property type="component" value="Chromosome V"/>
</dbReference>
<protein>
    <submittedName>
        <fullName evidence="7">G-protein coupled receptors family 1 profile domain-containing protein</fullName>
    </submittedName>
</protein>
<feature type="transmembrane region" description="Helical" evidence="5">
    <location>
        <begin position="253"/>
        <end position="278"/>
    </location>
</feature>
<evidence type="ECO:0000256" key="2">
    <source>
        <dbReference type="ARBA" id="ARBA00022692"/>
    </source>
</evidence>
<keyword evidence="2 5" id="KW-0812">Transmembrane</keyword>
<comment type="subcellular location">
    <subcellularLocation>
        <location evidence="1">Membrane</location>
    </subcellularLocation>
</comment>
<dbReference type="PROSITE" id="PS50262">
    <property type="entry name" value="G_PROTEIN_RECEP_F1_2"/>
    <property type="match status" value="1"/>
</dbReference>
<proteinExistence type="predicted"/>
<dbReference type="GO" id="GO:0008188">
    <property type="term" value="F:neuropeptide receptor activity"/>
    <property type="evidence" value="ECO:0000318"/>
    <property type="project" value="GO_Central"/>
</dbReference>
<dbReference type="PANTHER" id="PTHR46641">
    <property type="entry name" value="FMRFAMIDE RECEPTOR-RELATED"/>
    <property type="match status" value="1"/>
</dbReference>
<dbReference type="UCSC" id="F13H6.5">
    <property type="organism name" value="c. elegans"/>
</dbReference>
<dbReference type="FunCoup" id="O16353">
    <property type="interactions" value="16"/>
</dbReference>
<dbReference type="Gene3D" id="1.20.1070.10">
    <property type="entry name" value="Rhodopsin 7-helix transmembrane proteins"/>
    <property type="match status" value="1"/>
</dbReference>
<dbReference type="EMBL" id="BX284605">
    <property type="protein sequence ID" value="CCD69468.1"/>
    <property type="molecule type" value="Genomic_DNA"/>
</dbReference>
<dbReference type="GO" id="GO:0005886">
    <property type="term" value="C:plasma membrane"/>
    <property type="evidence" value="ECO:0000318"/>
    <property type="project" value="GO_Central"/>
</dbReference>
<dbReference type="AlphaFoldDB" id="O16353"/>
<dbReference type="Bgee" id="WBGene00017433">
    <property type="expression patterns" value="Expressed in larva and 2 other cell types or tissues"/>
</dbReference>
<organism evidence="7 8">
    <name type="scientific">Caenorhabditis elegans</name>
    <dbReference type="NCBI Taxonomy" id="6239"/>
    <lineage>
        <taxon>Eukaryota</taxon>
        <taxon>Metazoa</taxon>
        <taxon>Ecdysozoa</taxon>
        <taxon>Nematoda</taxon>
        <taxon>Chromadorea</taxon>
        <taxon>Rhabditida</taxon>
        <taxon>Rhabditina</taxon>
        <taxon>Rhabditomorpha</taxon>
        <taxon>Rhabditoidea</taxon>
        <taxon>Rhabditidae</taxon>
        <taxon>Peloderinae</taxon>
        <taxon>Caenorhabditis</taxon>
    </lineage>
</organism>
<dbReference type="PhylomeDB" id="O16353"/>
<dbReference type="KEGG" id="cel:CELE_F13H6.5"/>
<dbReference type="WormBase" id="F13H6.5">
    <property type="protein sequence ID" value="CE09377"/>
    <property type="gene ID" value="WBGene00017433"/>
</dbReference>
<dbReference type="InterPro" id="IPR017452">
    <property type="entry name" value="GPCR_Rhodpsn_7TM"/>
</dbReference>
<feature type="transmembrane region" description="Helical" evidence="5">
    <location>
        <begin position="73"/>
        <end position="94"/>
    </location>
</feature>
<dbReference type="STRING" id="6239.F13H6.5.1"/>
<dbReference type="AGR" id="WB:WBGene00017433"/>
<dbReference type="eggNOG" id="ENOG502RXPG">
    <property type="taxonomic scope" value="Eukaryota"/>
</dbReference>
<dbReference type="SUPFAM" id="SSF81321">
    <property type="entry name" value="Family A G protein-coupled receptor-like"/>
    <property type="match status" value="1"/>
</dbReference>
<dbReference type="CTD" id="179021"/>
<feature type="domain" description="G-protein coupled receptors family 1 profile" evidence="6">
    <location>
        <begin position="84"/>
        <end position="355"/>
    </location>
</feature>
<dbReference type="PIR" id="T31785">
    <property type="entry name" value="T31785"/>
</dbReference>
<name>O16353_CAEEL</name>
<dbReference type="GeneID" id="179021"/>
<keyword evidence="4 5" id="KW-0472">Membrane</keyword>
<dbReference type="GO" id="GO:0007218">
    <property type="term" value="P:neuropeptide signaling pathway"/>
    <property type="evidence" value="ECO:0000318"/>
    <property type="project" value="GO_Central"/>
</dbReference>
<evidence type="ECO:0000256" key="4">
    <source>
        <dbReference type="ARBA" id="ARBA00023136"/>
    </source>
</evidence>
<dbReference type="RefSeq" id="NP_504623.1">
    <property type="nucleotide sequence ID" value="NM_072222.3"/>
</dbReference>
<evidence type="ECO:0000256" key="1">
    <source>
        <dbReference type="ARBA" id="ARBA00004370"/>
    </source>
</evidence>
<dbReference type="OrthoDB" id="5839164at2759"/>
<dbReference type="PaxDb" id="6239-F13H6.5"/>
<evidence type="ECO:0000313" key="8">
    <source>
        <dbReference type="Proteomes" id="UP000001940"/>
    </source>
</evidence>
<accession>O16353</accession>
<gene>
    <name evidence="7" type="ORF">CELE_F13H6.5</name>
    <name evidence="7 9" type="ORF">F13H6.5</name>
</gene>
<feature type="transmembrane region" description="Helical" evidence="5">
    <location>
        <begin position="187"/>
        <end position="209"/>
    </location>
</feature>
<keyword evidence="3 5" id="KW-1133">Transmembrane helix</keyword>
<dbReference type="InParanoid" id="O16353"/>
<dbReference type="HOGENOM" id="CLU_054838_0_0_1"/>
<evidence type="ECO:0000313" key="7">
    <source>
        <dbReference type="EMBL" id="CCD69468.1"/>
    </source>
</evidence>